<protein>
    <submittedName>
        <fullName evidence="1">Uncharacterized protein</fullName>
    </submittedName>
</protein>
<dbReference type="Proteomes" id="UP001166191">
    <property type="component" value="Unassembled WGS sequence"/>
</dbReference>
<dbReference type="RefSeq" id="WP_216031237.1">
    <property type="nucleotide sequence ID" value="NZ_JAHKNG010000001.1"/>
</dbReference>
<proteinExistence type="predicted"/>
<reference evidence="1" key="1">
    <citation type="submission" date="2021-06" db="EMBL/GenBank/DDBJ databases">
        <title>Paracoccus bacterium XHP0099 sp. nov., isolated from the surface waters of the Yellow Sea.</title>
        <authorList>
            <person name="Xue H."/>
            <person name="Zhang D."/>
        </authorList>
    </citation>
    <scope>NUCLEOTIDE SEQUENCE</scope>
    <source>
        <strain evidence="1">XHP0099</strain>
    </source>
</reference>
<name>A0ABS6AF15_9RHOB</name>
<evidence type="ECO:0000313" key="1">
    <source>
        <dbReference type="EMBL" id="MBU3028537.1"/>
    </source>
</evidence>
<dbReference type="EMBL" id="JAHKNG010000001">
    <property type="protein sequence ID" value="MBU3028537.1"/>
    <property type="molecule type" value="Genomic_DNA"/>
</dbReference>
<accession>A0ABS6AF15</accession>
<comment type="caution">
    <text evidence="1">The sequence shown here is derived from an EMBL/GenBank/DDBJ whole genome shotgun (WGS) entry which is preliminary data.</text>
</comment>
<gene>
    <name evidence="1" type="ORF">KNW02_00215</name>
</gene>
<keyword evidence="2" id="KW-1185">Reference proteome</keyword>
<organism evidence="1 2">
    <name type="scientific">Paracoccus marinaquae</name>
    <dbReference type="NCBI Taxonomy" id="2841926"/>
    <lineage>
        <taxon>Bacteria</taxon>
        <taxon>Pseudomonadati</taxon>
        <taxon>Pseudomonadota</taxon>
        <taxon>Alphaproteobacteria</taxon>
        <taxon>Rhodobacterales</taxon>
        <taxon>Paracoccaceae</taxon>
        <taxon>Paracoccus</taxon>
    </lineage>
</organism>
<sequence length="67" mass="7652">MIEFVLIACLAGDPGDCRTEERLLTDLSLLQCMTSAQFLVADWANTHPDWIVQRHFCRVFDPKRADA</sequence>
<evidence type="ECO:0000313" key="2">
    <source>
        <dbReference type="Proteomes" id="UP001166191"/>
    </source>
</evidence>